<keyword evidence="2" id="KW-1185">Reference proteome</keyword>
<name>A0ACB9JQT4_9ASTR</name>
<sequence>MGCSAHGVADDGLDGGSGACEVVMEAGRSPAAAGDGCTRKAKTKYAVVVHGSGVGSGDISRLGFWYGKEDGVHAWTPGPSVMCAVQDEVLRELTKGDDVQHDSDKLGIVLQVSLGSAYLCLGAVLLGLVCRHS</sequence>
<reference evidence="1 2" key="2">
    <citation type="journal article" date="2022" name="Mol. Ecol. Resour.">
        <title>The genomes of chicory, endive, great burdock and yacon provide insights into Asteraceae paleo-polyploidization history and plant inulin production.</title>
        <authorList>
            <person name="Fan W."/>
            <person name="Wang S."/>
            <person name="Wang H."/>
            <person name="Wang A."/>
            <person name="Jiang F."/>
            <person name="Liu H."/>
            <person name="Zhao H."/>
            <person name="Xu D."/>
            <person name="Zhang Y."/>
        </authorList>
    </citation>
    <scope>NUCLEOTIDE SEQUENCE [LARGE SCALE GENOMIC DNA]</scope>
    <source>
        <strain evidence="2">cv. Yunnan</strain>
        <tissue evidence="1">Leaves</tissue>
    </source>
</reference>
<evidence type="ECO:0000313" key="1">
    <source>
        <dbReference type="EMBL" id="KAI3822390.1"/>
    </source>
</evidence>
<gene>
    <name evidence="1" type="ORF">L1987_09979</name>
</gene>
<organism evidence="1 2">
    <name type="scientific">Smallanthus sonchifolius</name>
    <dbReference type="NCBI Taxonomy" id="185202"/>
    <lineage>
        <taxon>Eukaryota</taxon>
        <taxon>Viridiplantae</taxon>
        <taxon>Streptophyta</taxon>
        <taxon>Embryophyta</taxon>
        <taxon>Tracheophyta</taxon>
        <taxon>Spermatophyta</taxon>
        <taxon>Magnoliopsida</taxon>
        <taxon>eudicotyledons</taxon>
        <taxon>Gunneridae</taxon>
        <taxon>Pentapetalae</taxon>
        <taxon>asterids</taxon>
        <taxon>campanulids</taxon>
        <taxon>Asterales</taxon>
        <taxon>Asteraceae</taxon>
        <taxon>Asteroideae</taxon>
        <taxon>Heliantheae alliance</taxon>
        <taxon>Millerieae</taxon>
        <taxon>Smallanthus</taxon>
    </lineage>
</organism>
<reference evidence="2" key="1">
    <citation type="journal article" date="2022" name="Mol. Ecol. Resour.">
        <title>The genomes of chicory, endive, great burdock and yacon provide insights into Asteraceae palaeo-polyploidization history and plant inulin production.</title>
        <authorList>
            <person name="Fan W."/>
            <person name="Wang S."/>
            <person name="Wang H."/>
            <person name="Wang A."/>
            <person name="Jiang F."/>
            <person name="Liu H."/>
            <person name="Zhao H."/>
            <person name="Xu D."/>
            <person name="Zhang Y."/>
        </authorList>
    </citation>
    <scope>NUCLEOTIDE SEQUENCE [LARGE SCALE GENOMIC DNA]</scope>
    <source>
        <strain evidence="2">cv. Yunnan</strain>
    </source>
</reference>
<comment type="caution">
    <text evidence="1">The sequence shown here is derived from an EMBL/GenBank/DDBJ whole genome shotgun (WGS) entry which is preliminary data.</text>
</comment>
<accession>A0ACB9JQT4</accession>
<dbReference type="Proteomes" id="UP001056120">
    <property type="component" value="Linkage Group LG03"/>
</dbReference>
<dbReference type="EMBL" id="CM042020">
    <property type="protein sequence ID" value="KAI3822390.1"/>
    <property type="molecule type" value="Genomic_DNA"/>
</dbReference>
<proteinExistence type="predicted"/>
<protein>
    <submittedName>
        <fullName evidence="1">Uncharacterized protein</fullName>
    </submittedName>
</protein>
<evidence type="ECO:0000313" key="2">
    <source>
        <dbReference type="Proteomes" id="UP001056120"/>
    </source>
</evidence>